<dbReference type="Proteomes" id="UP001632038">
    <property type="component" value="Unassembled WGS sequence"/>
</dbReference>
<name>A0ABD3CF93_9LAMI</name>
<keyword evidence="3" id="KW-1185">Reference proteome</keyword>
<dbReference type="PANTHER" id="PTHR33448">
    <property type="entry name" value="CHLOROPLAST PROTEIN HCF243-RELATED"/>
    <property type="match status" value="1"/>
</dbReference>
<comment type="caution">
    <text evidence="2">The sequence shown here is derived from an EMBL/GenBank/DDBJ whole genome shotgun (WGS) entry which is preliminary data.</text>
</comment>
<sequence length="321" mass="36652">MKPLSKPLSSPGRPYKFPPPLMRFLRSNVSSRSRGRSRSSPIFYLRSKKRLSGGVIETTQEPSSPKVTCIGQVRVRRKKNTPAASNRRRRRRCLWLNKTLFRCRFPKRLFGRIFRMWKLIFRSNCCRGVEEGDNHNSRVVSDRKSEEIENHAVAAGDINNINNNKFRNSVSSNESETEFYRSNKDEEISGDVIGNSKSEFIVSSSSSSPPKNALLLTRCRSAPYRSSSLAGRFWGEEKLGEIDGEKSPEGSEKPKCEENVDGDEENSREMEKKIEELKVKNRGIAVHPLLLTRCKSEPARKGERFANFLMQRLEDDISSST</sequence>
<evidence type="ECO:0000256" key="1">
    <source>
        <dbReference type="SAM" id="MobiDB-lite"/>
    </source>
</evidence>
<organism evidence="2 3">
    <name type="scientific">Castilleja foliolosa</name>
    <dbReference type="NCBI Taxonomy" id="1961234"/>
    <lineage>
        <taxon>Eukaryota</taxon>
        <taxon>Viridiplantae</taxon>
        <taxon>Streptophyta</taxon>
        <taxon>Embryophyta</taxon>
        <taxon>Tracheophyta</taxon>
        <taxon>Spermatophyta</taxon>
        <taxon>Magnoliopsida</taxon>
        <taxon>eudicotyledons</taxon>
        <taxon>Gunneridae</taxon>
        <taxon>Pentapetalae</taxon>
        <taxon>asterids</taxon>
        <taxon>lamiids</taxon>
        <taxon>Lamiales</taxon>
        <taxon>Orobanchaceae</taxon>
        <taxon>Pedicularideae</taxon>
        <taxon>Castillejinae</taxon>
        <taxon>Castilleja</taxon>
    </lineage>
</organism>
<feature type="region of interest" description="Disordered" evidence="1">
    <location>
        <begin position="239"/>
        <end position="272"/>
    </location>
</feature>
<evidence type="ECO:0000313" key="3">
    <source>
        <dbReference type="Proteomes" id="UP001632038"/>
    </source>
</evidence>
<dbReference type="EMBL" id="JAVIJP010000036">
    <property type="protein sequence ID" value="KAL3628545.1"/>
    <property type="molecule type" value="Genomic_DNA"/>
</dbReference>
<proteinExistence type="predicted"/>
<feature type="compositionally biased region" description="Basic and acidic residues" evidence="1">
    <location>
        <begin position="239"/>
        <end position="258"/>
    </location>
</feature>
<evidence type="ECO:0000313" key="2">
    <source>
        <dbReference type="EMBL" id="KAL3628545.1"/>
    </source>
</evidence>
<reference evidence="3" key="1">
    <citation type="journal article" date="2024" name="IScience">
        <title>Strigolactones Initiate the Formation of Haustorium-like Structures in Castilleja.</title>
        <authorList>
            <person name="Buerger M."/>
            <person name="Peterson D."/>
            <person name="Chory J."/>
        </authorList>
    </citation>
    <scope>NUCLEOTIDE SEQUENCE [LARGE SCALE GENOMIC DNA]</scope>
</reference>
<protein>
    <submittedName>
        <fullName evidence="2">Uncharacterized protein</fullName>
    </submittedName>
</protein>
<dbReference type="PANTHER" id="PTHR33448:SF10">
    <property type="entry name" value="PROTAMINE P1 FAMILY PROTEIN"/>
    <property type="match status" value="1"/>
</dbReference>
<accession>A0ABD3CF93</accession>
<dbReference type="AlphaFoldDB" id="A0ABD3CF93"/>
<gene>
    <name evidence="2" type="ORF">CASFOL_027591</name>
</gene>